<organism evidence="3 4">
    <name type="scientific">Lates japonicus</name>
    <name type="common">Japanese lates</name>
    <dbReference type="NCBI Taxonomy" id="270547"/>
    <lineage>
        <taxon>Eukaryota</taxon>
        <taxon>Metazoa</taxon>
        <taxon>Chordata</taxon>
        <taxon>Craniata</taxon>
        <taxon>Vertebrata</taxon>
        <taxon>Euteleostomi</taxon>
        <taxon>Actinopterygii</taxon>
        <taxon>Neopterygii</taxon>
        <taxon>Teleostei</taxon>
        <taxon>Neoteleostei</taxon>
        <taxon>Acanthomorphata</taxon>
        <taxon>Carangaria</taxon>
        <taxon>Carangaria incertae sedis</taxon>
        <taxon>Centropomidae</taxon>
        <taxon>Lates</taxon>
    </lineage>
</organism>
<accession>A0AAD3MYU1</accession>
<evidence type="ECO:0000256" key="1">
    <source>
        <dbReference type="SAM" id="MobiDB-lite"/>
    </source>
</evidence>
<feature type="non-terminal residue" evidence="3">
    <location>
        <position position="239"/>
    </location>
</feature>
<dbReference type="Gene3D" id="2.20.100.10">
    <property type="entry name" value="Thrombospondin type-1 (TSP1) repeat"/>
    <property type="match status" value="1"/>
</dbReference>
<dbReference type="EMBL" id="BRZM01000063">
    <property type="protein sequence ID" value="GLD63703.1"/>
    <property type="molecule type" value="Genomic_DNA"/>
</dbReference>
<feature type="compositionally biased region" description="Pro residues" evidence="1">
    <location>
        <begin position="73"/>
        <end position="85"/>
    </location>
</feature>
<dbReference type="InterPro" id="IPR000884">
    <property type="entry name" value="TSP1_rpt"/>
</dbReference>
<dbReference type="SUPFAM" id="SSF82895">
    <property type="entry name" value="TSP-1 type 1 repeat"/>
    <property type="match status" value="1"/>
</dbReference>
<comment type="caution">
    <text evidence="3">The sequence shown here is derived from an EMBL/GenBank/DDBJ whole genome shotgun (WGS) entry which is preliminary data.</text>
</comment>
<sequence>MRLGLLFRLYVLWGFVVVTTSVTKAAKRKVAGRRSRQVIETEPVEGVWTVWGEWSECSQTCCVGASRRSRKCLPPPPPQSPPLSHSPPNWAGYLPRGIGGPVISPARPYYPPHYPGQHPPYHSPRSVSTNREGLQARRSSPIRPETGSSTQASARRPHPPATSTLYSTTTSRTWGSSQAGTEAEELLRSSDALAQRRSTAGASHRCVEEVRWTPEQSSARHLTPRSSWVASTTGSLSLR</sequence>
<feature type="region of interest" description="Disordered" evidence="1">
    <location>
        <begin position="68"/>
        <end position="88"/>
    </location>
</feature>
<evidence type="ECO:0000313" key="4">
    <source>
        <dbReference type="Proteomes" id="UP001279410"/>
    </source>
</evidence>
<feature type="compositionally biased region" description="Polar residues" evidence="1">
    <location>
        <begin position="214"/>
        <end position="239"/>
    </location>
</feature>
<feature type="compositionally biased region" description="Low complexity" evidence="1">
    <location>
        <begin position="162"/>
        <end position="173"/>
    </location>
</feature>
<keyword evidence="2" id="KW-0732">Signal</keyword>
<keyword evidence="4" id="KW-1185">Reference proteome</keyword>
<dbReference type="InterPro" id="IPR036383">
    <property type="entry name" value="TSP1_rpt_sf"/>
</dbReference>
<feature type="region of interest" description="Disordered" evidence="1">
    <location>
        <begin position="212"/>
        <end position="239"/>
    </location>
</feature>
<dbReference type="PROSITE" id="PS50092">
    <property type="entry name" value="TSP1"/>
    <property type="match status" value="1"/>
</dbReference>
<dbReference type="AlphaFoldDB" id="A0AAD3MYU1"/>
<feature type="chain" id="PRO_5041980293" evidence="2">
    <location>
        <begin position="22"/>
        <end position="239"/>
    </location>
</feature>
<proteinExistence type="predicted"/>
<evidence type="ECO:0000256" key="2">
    <source>
        <dbReference type="SAM" id="SignalP"/>
    </source>
</evidence>
<name>A0AAD3MYU1_LATJO</name>
<feature type="signal peptide" evidence="2">
    <location>
        <begin position="1"/>
        <end position="21"/>
    </location>
</feature>
<protein>
    <submittedName>
        <fullName evidence="3">Thrombospondin type-1 domain-containing protein 4-like protein</fullName>
    </submittedName>
</protein>
<feature type="region of interest" description="Disordered" evidence="1">
    <location>
        <begin position="108"/>
        <end position="182"/>
    </location>
</feature>
<reference evidence="3" key="1">
    <citation type="submission" date="2022-08" db="EMBL/GenBank/DDBJ databases">
        <title>Genome sequencing of akame (Lates japonicus).</title>
        <authorList>
            <person name="Hashiguchi Y."/>
            <person name="Takahashi H."/>
        </authorList>
    </citation>
    <scope>NUCLEOTIDE SEQUENCE</scope>
    <source>
        <strain evidence="3">Kochi</strain>
    </source>
</reference>
<dbReference type="Proteomes" id="UP001279410">
    <property type="component" value="Unassembled WGS sequence"/>
</dbReference>
<gene>
    <name evidence="3" type="ORF">AKAME5_001529900</name>
</gene>
<evidence type="ECO:0000313" key="3">
    <source>
        <dbReference type="EMBL" id="GLD63703.1"/>
    </source>
</evidence>
<dbReference type="Pfam" id="PF00090">
    <property type="entry name" value="TSP_1"/>
    <property type="match status" value="1"/>
</dbReference>
<feature type="compositionally biased region" description="Pro residues" evidence="1">
    <location>
        <begin position="108"/>
        <end position="122"/>
    </location>
</feature>